<keyword evidence="3" id="KW-1185">Reference proteome</keyword>
<keyword evidence="1" id="KW-0472">Membrane</keyword>
<keyword evidence="1" id="KW-1133">Transmembrane helix</keyword>
<dbReference type="Proteomes" id="UP000031977">
    <property type="component" value="Unassembled WGS sequence"/>
</dbReference>
<reference evidence="2 3" key="1">
    <citation type="submission" date="2015-01" db="EMBL/GenBank/DDBJ databases">
        <title>Draft genome of Vibrio mytili type strain CAIM 528.</title>
        <authorList>
            <person name="Gonzalez-Castillo A."/>
            <person name="Gomez-Gil B."/>
            <person name="Enciso-Ibarra J."/>
        </authorList>
    </citation>
    <scope>NUCLEOTIDE SEQUENCE [LARGE SCALE GENOMIC DNA]</scope>
    <source>
        <strain evidence="2 3">CAIM 528</strain>
    </source>
</reference>
<proteinExistence type="predicted"/>
<evidence type="ECO:0000313" key="3">
    <source>
        <dbReference type="Proteomes" id="UP000031977"/>
    </source>
</evidence>
<dbReference type="AlphaFoldDB" id="A0A0C3EBV6"/>
<dbReference type="EMBL" id="JXOK01000010">
    <property type="protein sequence ID" value="KIN11923.1"/>
    <property type="molecule type" value="Genomic_DNA"/>
</dbReference>
<accession>A0A0C3EBV6</accession>
<sequence length="31" mass="3471">MWKKDWADAAAIAAWVGVWSMLVYFVPLGGM</sequence>
<keyword evidence="1" id="KW-0812">Transmembrane</keyword>
<protein>
    <submittedName>
        <fullName evidence="2">Membrane protein</fullName>
    </submittedName>
</protein>
<comment type="caution">
    <text evidence="2">The sequence shown here is derived from an EMBL/GenBank/DDBJ whole genome shotgun (WGS) entry which is preliminary data.</text>
</comment>
<evidence type="ECO:0000313" key="2">
    <source>
        <dbReference type="EMBL" id="KIN11923.1"/>
    </source>
</evidence>
<evidence type="ECO:0000256" key="1">
    <source>
        <dbReference type="SAM" id="Phobius"/>
    </source>
</evidence>
<gene>
    <name evidence="2" type="ORF">SU60_05320</name>
</gene>
<organism evidence="2 3">
    <name type="scientific">Vibrio mytili</name>
    <dbReference type="NCBI Taxonomy" id="50718"/>
    <lineage>
        <taxon>Bacteria</taxon>
        <taxon>Pseudomonadati</taxon>
        <taxon>Pseudomonadota</taxon>
        <taxon>Gammaproteobacteria</taxon>
        <taxon>Vibrionales</taxon>
        <taxon>Vibrionaceae</taxon>
        <taxon>Vibrio</taxon>
    </lineage>
</organism>
<name>A0A0C3EBV6_9VIBR</name>
<feature type="transmembrane region" description="Helical" evidence="1">
    <location>
        <begin position="6"/>
        <end position="26"/>
    </location>
</feature>